<feature type="chain" id="PRO_5009277275" evidence="2">
    <location>
        <begin position="31"/>
        <end position="1254"/>
    </location>
</feature>
<evidence type="ECO:0000313" key="5">
    <source>
        <dbReference type="Proteomes" id="UP000182977"/>
    </source>
</evidence>
<feature type="compositionally biased region" description="Basic and acidic residues" evidence="1">
    <location>
        <begin position="1219"/>
        <end position="1233"/>
    </location>
</feature>
<evidence type="ECO:0000256" key="2">
    <source>
        <dbReference type="SAM" id="SignalP"/>
    </source>
</evidence>
<keyword evidence="5" id="KW-1185">Reference proteome</keyword>
<dbReference type="InterPro" id="IPR008979">
    <property type="entry name" value="Galactose-bd-like_sf"/>
</dbReference>
<sequence length="1254" mass="136493">MLRPGKPLAALLSAALAIAAVVLAYAPADAAPPDRTGPAQTAERWITTELALQSTQSYPNPFLDVEVMATFAGPGGEVIRRPGFWDGGDTWKVRFAPPTVGTWTYQIASSDPDNSGLRRTGTIQAVPYTGDQEIYQRGFLTAGDGGRQLAYADGTPFFWLGDTHWFFDRKESWDTSNKPGVDSQFRSMVDRRAEQRFTVYQSVVFGPESSYWRDGRQGVEIDPAYFRDQLDRKMAYVADAGLVNAFGVGFHSNIDGFVEGEQRLAEYVVARYGAYPMVWTTAGEGAGYDVGTREARIDGWRDVARTIHQYDDYDHPQTAHTTALTEKQTFGLPQYYEGEGWFDFEMLQGGHRKVVPTGDYDYYAEQYGAPFFESEANYEQILDGFATDTVVRQSAYRSIQAGGFGYGYGAHGIWNAAWDDQDTADDYGYGHRNWFDAIDFPGGDQMTHLADFYRSLPLSTMSYRPDGWAVWDGEYSAELTDPTLRADDAANVVTVYFLADTSSRGALVLPDAAYEAQWYDPRTGEYQLIDDSLTPVAGRWTVPEKPTGADWLLLVRKLQPTALPAAGATASAGLTVVSDGAVVTRLGERRPRALQVDLGEPYELARVGLDFPAGLLRHQYLLEGSVDGQTWTTLQDHTGAPVFGAEQTERVSGTARHLRLTLSGPSRVALVNGSDVTVTAYAKVGTAATVRSTAYLVGDRERTIGGVTNGTDRAALLAALTPTVGASTKVWLADGTTEVTSGGIEDGMLLSVTSQDGLRTRFYTIDTVADLGENLALTAVATASSVESTNYSPAAVNDGNNSTETWSGWAAVVFPAWLELDFGRDRTFDRVEVYTKKDYEQKGYTLQYWDGAGWVDLVTVTGNTTDHLTHTFAPSRRRGYGSGRRRATSSRTVRRPARRWPASARSRCTCRLPDDQLRPEHDLLVAVLGLQLVQQEPRGGLAQRVLGHGDRGERHDRQLSGDDVVEPDDGDVAGHLDALAQQPVHHRQRQAVARTEGRRRPRVEGEDLVGQRDAVADGRARRVDAPQRLRIEPRVAQRRLGAGEAVLDLVLAAGAAEEDEVAVAELDQVRGGEPAALVVVEGDRARVVVPVAQHDHPGPGGAQRPERQVAPLERRHDDRAGDAHLGERGDVAALVLARALGVARDDDQPVLARDVLDAPSDLDEERVRRVGHDVADGGCAGAAHHLDGPVRHELEVGDGLLDALAGGRGDRLDVVEVVGHRPDRDGGGLRDVSDGGTSGHVGPRSSLGLRITTP</sequence>
<feature type="signal peptide" evidence="2">
    <location>
        <begin position="1"/>
        <end position="30"/>
    </location>
</feature>
<evidence type="ECO:0000256" key="1">
    <source>
        <dbReference type="SAM" id="MobiDB-lite"/>
    </source>
</evidence>
<feature type="compositionally biased region" description="Basic residues" evidence="1">
    <location>
        <begin position="875"/>
        <end position="898"/>
    </location>
</feature>
<evidence type="ECO:0000313" key="4">
    <source>
        <dbReference type="EMBL" id="SDU51839.1"/>
    </source>
</evidence>
<feature type="domain" description="F5/8 type C" evidence="3">
    <location>
        <begin position="764"/>
        <end position="848"/>
    </location>
</feature>
<dbReference type="Proteomes" id="UP000182977">
    <property type="component" value="Chromosome I"/>
</dbReference>
<dbReference type="Gene3D" id="2.60.40.10">
    <property type="entry name" value="Immunoglobulins"/>
    <property type="match status" value="1"/>
</dbReference>
<evidence type="ECO:0000259" key="3">
    <source>
        <dbReference type="PROSITE" id="PS50022"/>
    </source>
</evidence>
<dbReference type="InterPro" id="IPR013783">
    <property type="entry name" value="Ig-like_fold"/>
</dbReference>
<name>A0A1H2J612_9ACTN</name>
<proteinExistence type="predicted"/>
<keyword evidence="2" id="KW-0732">Signal</keyword>
<dbReference type="Pfam" id="PF16586">
    <property type="entry name" value="DUF5060"/>
    <property type="match status" value="1"/>
</dbReference>
<feature type="region of interest" description="Disordered" evidence="1">
    <location>
        <begin position="875"/>
        <end position="900"/>
    </location>
</feature>
<dbReference type="EMBL" id="LT629791">
    <property type="protein sequence ID" value="SDU51839.1"/>
    <property type="molecule type" value="Genomic_DNA"/>
</dbReference>
<feature type="region of interest" description="Disordered" evidence="1">
    <location>
        <begin position="1219"/>
        <end position="1254"/>
    </location>
</feature>
<dbReference type="SUPFAM" id="SSF49785">
    <property type="entry name" value="Galactose-binding domain-like"/>
    <property type="match status" value="2"/>
</dbReference>
<dbReference type="Pfam" id="PF13204">
    <property type="entry name" value="Apiosidase"/>
    <property type="match status" value="1"/>
</dbReference>
<protein>
    <submittedName>
        <fullName evidence="4">F5/8 type C domain-containing protein</fullName>
    </submittedName>
</protein>
<dbReference type="Pfam" id="PF00754">
    <property type="entry name" value="F5_F8_type_C"/>
    <property type="match status" value="1"/>
</dbReference>
<reference evidence="5" key="1">
    <citation type="submission" date="2016-10" db="EMBL/GenBank/DDBJ databases">
        <authorList>
            <person name="Varghese N."/>
            <person name="Submissions S."/>
        </authorList>
    </citation>
    <scope>NUCLEOTIDE SEQUENCE [LARGE SCALE GENOMIC DNA]</scope>
    <source>
        <strain evidence="5">DSM 45079</strain>
    </source>
</reference>
<organism evidence="4 5">
    <name type="scientific">Jiangella alkaliphila</name>
    <dbReference type="NCBI Taxonomy" id="419479"/>
    <lineage>
        <taxon>Bacteria</taxon>
        <taxon>Bacillati</taxon>
        <taxon>Actinomycetota</taxon>
        <taxon>Actinomycetes</taxon>
        <taxon>Jiangellales</taxon>
        <taxon>Jiangellaceae</taxon>
        <taxon>Jiangella</taxon>
    </lineage>
</organism>
<dbReference type="PANTHER" id="PTHR37836:SF2">
    <property type="entry name" value="DUF4038 DOMAIN-CONTAINING PROTEIN"/>
    <property type="match status" value="1"/>
</dbReference>
<dbReference type="Gene3D" id="2.60.120.260">
    <property type="entry name" value="Galactose-binding domain-like"/>
    <property type="match status" value="2"/>
</dbReference>
<dbReference type="PROSITE" id="PS50022">
    <property type="entry name" value="FA58C_3"/>
    <property type="match status" value="1"/>
</dbReference>
<dbReference type="PANTHER" id="PTHR37836">
    <property type="entry name" value="LMO1036 PROTEIN"/>
    <property type="match status" value="1"/>
</dbReference>
<accession>A0A1H2J612</accession>
<dbReference type="GO" id="GO:0005975">
    <property type="term" value="P:carbohydrate metabolic process"/>
    <property type="evidence" value="ECO:0007669"/>
    <property type="project" value="UniProtKB-ARBA"/>
</dbReference>
<gene>
    <name evidence="4" type="ORF">SAMN04488563_2341</name>
</gene>
<dbReference type="InterPro" id="IPR025277">
    <property type="entry name" value="Apiosidase-like_cat_dom"/>
</dbReference>
<dbReference type="InterPro" id="IPR000421">
    <property type="entry name" value="FA58C"/>
</dbReference>
<dbReference type="AlphaFoldDB" id="A0A1H2J612"/>
<feature type="compositionally biased region" description="Basic and acidic residues" evidence="1">
    <location>
        <begin position="1104"/>
        <end position="1113"/>
    </location>
</feature>
<dbReference type="Gene3D" id="3.20.20.80">
    <property type="entry name" value="Glycosidases"/>
    <property type="match status" value="1"/>
</dbReference>
<dbReference type="STRING" id="419479.SAMN04488563_2341"/>
<feature type="region of interest" description="Disordered" evidence="1">
    <location>
        <begin position="1093"/>
        <end position="1113"/>
    </location>
</feature>
<dbReference type="InterPro" id="IPR032260">
    <property type="entry name" value="DUF5060"/>
</dbReference>